<evidence type="ECO:0000313" key="2">
    <source>
        <dbReference type="EMBL" id="VVA20033.1"/>
    </source>
</evidence>
<proteinExistence type="predicted"/>
<dbReference type="Proteomes" id="UP000327085">
    <property type="component" value="Chromosome 1"/>
</dbReference>
<name>A0A5E4EWJ9_PRUDU</name>
<dbReference type="EMBL" id="JAJFAZ020000001">
    <property type="protein sequence ID" value="KAI5351967.1"/>
    <property type="molecule type" value="Genomic_DNA"/>
</dbReference>
<accession>A0A5E4EWJ9</accession>
<gene>
    <name evidence="2" type="ORF">ALMOND_2B029101</name>
    <name evidence="1" type="ORF">L3X38_004858</name>
</gene>
<evidence type="ECO:0000313" key="1">
    <source>
        <dbReference type="EMBL" id="KAI5351967.1"/>
    </source>
</evidence>
<evidence type="ECO:0000313" key="4">
    <source>
        <dbReference type="Proteomes" id="UP001054821"/>
    </source>
</evidence>
<keyword evidence="4" id="KW-1185">Reference proteome</keyword>
<dbReference type="Proteomes" id="UP001054821">
    <property type="component" value="Chromosome 1"/>
</dbReference>
<reference evidence="2" key="1">
    <citation type="submission" date="2019-07" db="EMBL/GenBank/DDBJ databases">
        <authorList>
            <person name="Alioto T."/>
            <person name="Alioto T."/>
            <person name="Gomez Garrido J."/>
        </authorList>
    </citation>
    <scope>NUCLEOTIDE SEQUENCE</scope>
</reference>
<organism evidence="2 3">
    <name type="scientific">Prunus dulcis</name>
    <name type="common">Almond</name>
    <name type="synonym">Amygdalus dulcis</name>
    <dbReference type="NCBI Taxonomy" id="3755"/>
    <lineage>
        <taxon>Eukaryota</taxon>
        <taxon>Viridiplantae</taxon>
        <taxon>Streptophyta</taxon>
        <taxon>Embryophyta</taxon>
        <taxon>Tracheophyta</taxon>
        <taxon>Spermatophyta</taxon>
        <taxon>Magnoliopsida</taxon>
        <taxon>eudicotyledons</taxon>
        <taxon>Gunneridae</taxon>
        <taxon>Pentapetalae</taxon>
        <taxon>rosids</taxon>
        <taxon>fabids</taxon>
        <taxon>Rosales</taxon>
        <taxon>Rosaceae</taxon>
        <taxon>Amygdaloideae</taxon>
        <taxon>Amygdaleae</taxon>
        <taxon>Prunus</taxon>
    </lineage>
</organism>
<protein>
    <submittedName>
        <fullName evidence="2">FAR1-RELATED SEQUENCE 5 isoform</fullName>
    </submittedName>
</protein>
<sequence>MKIQECPRLSNMLSSDVNVDLQGEDQFDPFTHFSPTNDLGELNKNNQEKIEDDLLSREFSSHESAYKFYVQYGGERGFIVRKQIGYCDIGNLLLFKRRSSKI</sequence>
<dbReference type="EMBL" id="CABIKO010000040">
    <property type="protein sequence ID" value="VVA20033.1"/>
    <property type="molecule type" value="Genomic_DNA"/>
</dbReference>
<dbReference type="AlphaFoldDB" id="A0A5E4EWJ9"/>
<evidence type="ECO:0000313" key="3">
    <source>
        <dbReference type="Proteomes" id="UP000327085"/>
    </source>
</evidence>
<dbReference type="InParanoid" id="A0A5E4EWJ9"/>
<dbReference type="Gramene" id="VVA20033">
    <property type="protein sequence ID" value="VVA20033"/>
    <property type="gene ID" value="Prudul26B029101"/>
</dbReference>
<reference evidence="3" key="2">
    <citation type="journal article" date="2020" name="Plant J.">
        <title>Transposons played a major role in the diversification between the closely related almond and peach genomes: results from the almond genome sequence.</title>
        <authorList>
            <person name="Alioto T."/>
            <person name="Alexiou K.G."/>
            <person name="Bardil A."/>
            <person name="Barteri F."/>
            <person name="Castanera R."/>
            <person name="Cruz F."/>
            <person name="Dhingra A."/>
            <person name="Duval H."/>
            <person name="Fernandez I Marti A."/>
            <person name="Frias L."/>
            <person name="Galan B."/>
            <person name="Garcia J.L."/>
            <person name="Howad W."/>
            <person name="Gomez-Garrido J."/>
            <person name="Gut M."/>
            <person name="Julca I."/>
            <person name="Morata J."/>
            <person name="Puigdomenech P."/>
            <person name="Ribeca P."/>
            <person name="Rubio Cabetas M.J."/>
            <person name="Vlasova A."/>
            <person name="Wirthensohn M."/>
            <person name="Garcia-Mas J."/>
            <person name="Gabaldon T."/>
            <person name="Casacuberta J.M."/>
            <person name="Arus P."/>
        </authorList>
    </citation>
    <scope>NUCLEOTIDE SEQUENCE [LARGE SCALE GENOMIC DNA]</scope>
    <source>
        <strain evidence="3">cv. Texas</strain>
    </source>
</reference>
<reference evidence="1 4" key="3">
    <citation type="journal article" date="2022" name="G3 (Bethesda)">
        <title>Whole-genome sequence and methylome profiling of the almond [Prunus dulcis (Mill.) D.A. Webb] cultivar 'Nonpareil'.</title>
        <authorList>
            <person name="D'Amico-Willman K.M."/>
            <person name="Ouma W.Z."/>
            <person name="Meulia T."/>
            <person name="Sideli G.M."/>
            <person name="Gradziel T.M."/>
            <person name="Fresnedo-Ramirez J."/>
        </authorList>
    </citation>
    <scope>NUCLEOTIDE SEQUENCE [LARGE SCALE GENOMIC DNA]</scope>
    <source>
        <strain evidence="1">Clone GOH B32 T37-40</strain>
    </source>
</reference>